<gene>
    <name evidence="5" type="ORF">BBK14_08705</name>
</gene>
<dbReference type="EMBL" id="MAXA01000268">
    <property type="protein sequence ID" value="OHV20333.1"/>
    <property type="molecule type" value="Genomic_DNA"/>
</dbReference>
<dbReference type="InterPro" id="IPR041698">
    <property type="entry name" value="Methyltransf_25"/>
</dbReference>
<evidence type="ECO:0000256" key="3">
    <source>
        <dbReference type="ARBA" id="ARBA00022691"/>
    </source>
</evidence>
<reference evidence="6" key="1">
    <citation type="submission" date="2016-07" db="EMBL/GenBank/DDBJ databases">
        <title>Frankia sp. NRRL B-16219 Genome sequencing.</title>
        <authorList>
            <person name="Ghodhbane-Gtari F."/>
            <person name="Swanson E."/>
            <person name="Gueddou A."/>
            <person name="Louati M."/>
            <person name="Nouioui I."/>
            <person name="Hezbri K."/>
            <person name="Abebe-Akele F."/>
            <person name="Simpson S."/>
            <person name="Morris K."/>
            <person name="Thomas K."/>
            <person name="Gtari M."/>
            <person name="Tisa L.S."/>
        </authorList>
    </citation>
    <scope>NUCLEOTIDE SEQUENCE [LARGE SCALE GENOMIC DNA]</scope>
    <source>
        <strain evidence="6">NRRL B-16219</strain>
    </source>
</reference>
<evidence type="ECO:0000256" key="1">
    <source>
        <dbReference type="ARBA" id="ARBA00022603"/>
    </source>
</evidence>
<dbReference type="AlphaFoldDB" id="A0A1S1PBM1"/>
<dbReference type="PANTHER" id="PTHR43464">
    <property type="entry name" value="METHYLTRANSFERASE"/>
    <property type="match status" value="1"/>
</dbReference>
<name>A0A1S1PBM1_9ACTN</name>
<keyword evidence="6" id="KW-1185">Reference proteome</keyword>
<evidence type="ECO:0000313" key="6">
    <source>
        <dbReference type="Proteomes" id="UP000179769"/>
    </source>
</evidence>
<dbReference type="Pfam" id="PF13649">
    <property type="entry name" value="Methyltransf_25"/>
    <property type="match status" value="1"/>
</dbReference>
<dbReference type="PANTHER" id="PTHR43464:SF19">
    <property type="entry name" value="UBIQUINONE BIOSYNTHESIS O-METHYLTRANSFERASE, MITOCHONDRIAL"/>
    <property type="match status" value="1"/>
</dbReference>
<dbReference type="Gene3D" id="3.40.50.150">
    <property type="entry name" value="Vaccinia Virus protein VP39"/>
    <property type="match status" value="1"/>
</dbReference>
<accession>A0A1S1PBM1</accession>
<dbReference type="Proteomes" id="UP000179769">
    <property type="component" value="Unassembled WGS sequence"/>
</dbReference>
<keyword evidence="2 5" id="KW-0808">Transferase</keyword>
<evidence type="ECO:0000259" key="4">
    <source>
        <dbReference type="Pfam" id="PF13649"/>
    </source>
</evidence>
<proteinExistence type="predicted"/>
<dbReference type="GO" id="GO:0008168">
    <property type="term" value="F:methyltransferase activity"/>
    <property type="evidence" value="ECO:0007669"/>
    <property type="project" value="UniProtKB-KW"/>
</dbReference>
<protein>
    <submittedName>
        <fullName evidence="5">Methyltransferase type 11</fullName>
    </submittedName>
</protein>
<organism evidence="5 6">
    <name type="scientific">Parafrankia soli</name>
    <dbReference type="NCBI Taxonomy" id="2599596"/>
    <lineage>
        <taxon>Bacteria</taxon>
        <taxon>Bacillati</taxon>
        <taxon>Actinomycetota</taxon>
        <taxon>Actinomycetes</taxon>
        <taxon>Frankiales</taxon>
        <taxon>Frankiaceae</taxon>
        <taxon>Parafrankia</taxon>
    </lineage>
</organism>
<feature type="domain" description="Methyltransferase" evidence="4">
    <location>
        <begin position="49"/>
        <end position="152"/>
    </location>
</feature>
<evidence type="ECO:0000313" key="5">
    <source>
        <dbReference type="EMBL" id="OHV20333.1"/>
    </source>
</evidence>
<evidence type="ECO:0000256" key="2">
    <source>
        <dbReference type="ARBA" id="ARBA00022679"/>
    </source>
</evidence>
<keyword evidence="1 5" id="KW-0489">Methyltransferase</keyword>
<dbReference type="CDD" id="cd02440">
    <property type="entry name" value="AdoMet_MTases"/>
    <property type="match status" value="1"/>
</dbReference>
<dbReference type="GO" id="GO:0032259">
    <property type="term" value="P:methylation"/>
    <property type="evidence" value="ECO:0007669"/>
    <property type="project" value="UniProtKB-KW"/>
</dbReference>
<keyword evidence="3" id="KW-0949">S-adenosyl-L-methionine</keyword>
<dbReference type="SUPFAM" id="SSF53335">
    <property type="entry name" value="S-adenosyl-L-methionine-dependent methyltransferases"/>
    <property type="match status" value="1"/>
</dbReference>
<sequence>MTGTRGGGAPSVAVGDRYDERFASLAASGLDIHGEASFCAALVPAGARILDAGCGTGRVAIRLAELGCSCTGVDVDPSMLARAKAVSGEVTWILGDLANLPAALADQGATAPAGRAGPFDLVVAAGNVIPLLAEGTEAHVLRVLAGVLRPGGLLVAGFGLDGAHLPLPEAPFGLAEYDRWCAGAGLTLERRFATWDGAPDRPEDGYAVSVHRRD</sequence>
<dbReference type="InterPro" id="IPR029063">
    <property type="entry name" value="SAM-dependent_MTases_sf"/>
</dbReference>
<comment type="caution">
    <text evidence="5">The sequence shown here is derived from an EMBL/GenBank/DDBJ whole genome shotgun (WGS) entry which is preliminary data.</text>
</comment>